<feature type="region of interest" description="Disordered" evidence="3">
    <location>
        <begin position="203"/>
        <end position="225"/>
    </location>
</feature>
<dbReference type="Gene3D" id="3.40.50.150">
    <property type="entry name" value="Vaccinia Virus protein VP39"/>
    <property type="match status" value="1"/>
</dbReference>
<dbReference type="GO" id="GO:0003677">
    <property type="term" value="F:DNA binding"/>
    <property type="evidence" value="ECO:0007669"/>
    <property type="project" value="InterPro"/>
</dbReference>
<dbReference type="InterPro" id="IPR001091">
    <property type="entry name" value="RM_Methyltransferase"/>
</dbReference>
<sequence length="275" mass="31132">KKPKADYRWVNQLTREEVATEPPDWKQKIKCPECDGTGQVSVYLGLDVWQTIKCPTCNGKKETQLWKRINLWQGHDYYWDADAVREPYSPTERWGGDTYKGAVKKGIHGEDGGLDRERSCFPGTGRNLRSVWTFPTVPFPSFKIDGRKVDHFAVFPEKLPELCIKAATPEVGCCNKCGAPWVRVLEKKPSQFNIRVRDAKASRATPEEGYKATEEEVSRYPGNHPDPGYSRTIGWRPSCKCNAPRVPSVVLDPLMGASTTLWVAKKLNRQAVGYE</sequence>
<keyword evidence="2" id="KW-0808">Transferase</keyword>
<proteinExistence type="predicted"/>
<evidence type="ECO:0000256" key="3">
    <source>
        <dbReference type="SAM" id="MobiDB-lite"/>
    </source>
</evidence>
<name>X1GUX7_9ZZZZ</name>
<dbReference type="EMBL" id="BARU01024346">
    <property type="protein sequence ID" value="GAH48665.1"/>
    <property type="molecule type" value="Genomic_DNA"/>
</dbReference>
<protein>
    <recommendedName>
        <fullName evidence="5">DNA methylase N-4/N-6 domain-containing protein</fullName>
    </recommendedName>
</protein>
<feature type="non-terminal residue" evidence="4">
    <location>
        <position position="275"/>
    </location>
</feature>
<evidence type="ECO:0000256" key="2">
    <source>
        <dbReference type="ARBA" id="ARBA00022679"/>
    </source>
</evidence>
<gene>
    <name evidence="4" type="ORF">S03H2_39389</name>
</gene>
<dbReference type="SUPFAM" id="SSF53335">
    <property type="entry name" value="S-adenosyl-L-methionine-dependent methyltransferases"/>
    <property type="match status" value="1"/>
</dbReference>
<dbReference type="PRINTS" id="PR00508">
    <property type="entry name" value="S21N4MTFRASE"/>
</dbReference>
<keyword evidence="1" id="KW-0489">Methyltransferase</keyword>
<accession>X1GUX7</accession>
<evidence type="ECO:0000313" key="4">
    <source>
        <dbReference type="EMBL" id="GAH48665.1"/>
    </source>
</evidence>
<dbReference type="InterPro" id="IPR036410">
    <property type="entry name" value="HSP_DnaJ_Cys-rich_dom_sf"/>
</dbReference>
<feature type="non-terminal residue" evidence="4">
    <location>
        <position position="1"/>
    </location>
</feature>
<evidence type="ECO:0008006" key="5">
    <source>
        <dbReference type="Google" id="ProtNLM"/>
    </source>
</evidence>
<evidence type="ECO:0000256" key="1">
    <source>
        <dbReference type="ARBA" id="ARBA00022603"/>
    </source>
</evidence>
<dbReference type="GO" id="GO:0032259">
    <property type="term" value="P:methylation"/>
    <property type="evidence" value="ECO:0007669"/>
    <property type="project" value="UniProtKB-KW"/>
</dbReference>
<dbReference type="AlphaFoldDB" id="X1GUX7"/>
<organism evidence="4">
    <name type="scientific">marine sediment metagenome</name>
    <dbReference type="NCBI Taxonomy" id="412755"/>
    <lineage>
        <taxon>unclassified sequences</taxon>
        <taxon>metagenomes</taxon>
        <taxon>ecological metagenomes</taxon>
    </lineage>
</organism>
<dbReference type="InterPro" id="IPR029063">
    <property type="entry name" value="SAM-dependent_MTases_sf"/>
</dbReference>
<comment type="caution">
    <text evidence="4">The sequence shown here is derived from an EMBL/GenBank/DDBJ whole genome shotgun (WGS) entry which is preliminary data.</text>
</comment>
<reference evidence="4" key="1">
    <citation type="journal article" date="2014" name="Front. Microbiol.">
        <title>High frequency of phylogenetically diverse reductive dehalogenase-homologous genes in deep subseafloor sedimentary metagenomes.</title>
        <authorList>
            <person name="Kawai M."/>
            <person name="Futagami T."/>
            <person name="Toyoda A."/>
            <person name="Takaki Y."/>
            <person name="Nishi S."/>
            <person name="Hori S."/>
            <person name="Arai W."/>
            <person name="Tsubouchi T."/>
            <person name="Morono Y."/>
            <person name="Uchiyama I."/>
            <person name="Ito T."/>
            <person name="Fujiyama A."/>
            <person name="Inagaki F."/>
            <person name="Takami H."/>
        </authorList>
    </citation>
    <scope>NUCLEOTIDE SEQUENCE</scope>
    <source>
        <strain evidence="4">Expedition CK06-06</strain>
    </source>
</reference>
<feature type="compositionally biased region" description="Basic and acidic residues" evidence="3">
    <location>
        <begin position="203"/>
        <end position="218"/>
    </location>
</feature>
<dbReference type="GO" id="GO:0008170">
    <property type="term" value="F:N-methyltransferase activity"/>
    <property type="evidence" value="ECO:0007669"/>
    <property type="project" value="InterPro"/>
</dbReference>
<dbReference type="SUPFAM" id="SSF57938">
    <property type="entry name" value="DnaJ/Hsp40 cysteine-rich domain"/>
    <property type="match status" value="1"/>
</dbReference>